<dbReference type="Proteomes" id="UP000789595">
    <property type="component" value="Unassembled WGS sequence"/>
</dbReference>
<dbReference type="EMBL" id="HBIW01012058">
    <property type="protein sequence ID" value="CAE0694902.1"/>
    <property type="molecule type" value="Transcribed_RNA"/>
</dbReference>
<dbReference type="AlphaFoldDB" id="A0A7S3ZV70"/>
<evidence type="ECO:0000313" key="4">
    <source>
        <dbReference type="Proteomes" id="UP000789595"/>
    </source>
</evidence>
<reference evidence="3" key="2">
    <citation type="submission" date="2021-11" db="EMBL/GenBank/DDBJ databases">
        <authorList>
            <consortium name="Genoscope - CEA"/>
            <person name="William W."/>
        </authorList>
    </citation>
    <scope>NUCLEOTIDE SEQUENCE</scope>
</reference>
<feature type="compositionally biased region" description="Basic residues" evidence="1">
    <location>
        <begin position="750"/>
        <end position="760"/>
    </location>
</feature>
<sequence>MSHHWVLVVVWVKIDSKWVLIYFWICLSHWHIFVEAAAANGVNFLPVSAFTVGERHVYPLTDKVTGVRVPDAVRCEAAGGKKAPAVVFGGRCDWNPADLLEARRNFNKIMWKPSAMGSFLLMLVISSFPQNYGRPVAGGATQFAATHAKASYLELVPGYGRSGEKTINDGVLRRDLAQFLAALDDQDRKLTHIDVIDSAIEYQPDLYTLGESVEAKVDFADHVIKWNRDASIERADEVNAGAVTRLSRLASEKPRTIVFAAPVLKYAADIHLLHALGGKTKANDFAVVDKLPKNGKLGPGGVHQVAVRTRTGGTASAPQYTYQLHTYQKKKYWKPNTSPPKALSITFELLDKLLKSGHLPEGTIVEVASPEAIGPAILNVVKASNAVRKAYGFRKLMPTTLAHEYTLNRNDTRDKSSLAVLHLLELPEINELVPLGYGQSEVKHPISFKVDDIYVPASVVHVTYLMAPQSHCDVQCLIDSTVPQPPLFEHSACLIARIKLHEDSKPFHPKAGKGGGRPFSITIKEEGKADVVLDATSEPDGIRLLGEKGITVSQKPINSRLSGKVTSDLTRNGKTCKFAYKKITLPKKEELEQDMYMVLPLNNEKLLEALHAGFNSTIAARTAFMDLDALRADPLRFFLERDNIELSDELKEIVARGFVTKKELKDKLLPYLTGYKARIDAQFDEFLPSETFINTNVASTEFAEDADALETKVTAEMTWLYDAVDVFDKEQAAAAKQRKAAKAAKASKASPKKRSRKRKTTVPETTFINSDDASDEEAVADDEESAVGSEDCGLDDDVESFKGNSSDESSSDDDEVMPVARPLPDNHGPQSFEPFDRVEAFYRPDNIWCPATVHSPNDDGTYNVDYDDEYFEPNLPANLVRPLKRRKVAAPPAAGAYQIGDSVEARWCGGEDWFPGTIHKCHPDGMYHIKFFDFSEDDSVSPHHVRRAP</sequence>
<organism evidence="2">
    <name type="scientific">Pelagomonas calceolata</name>
    <dbReference type="NCBI Taxonomy" id="35677"/>
    <lineage>
        <taxon>Eukaryota</taxon>
        <taxon>Sar</taxon>
        <taxon>Stramenopiles</taxon>
        <taxon>Ochrophyta</taxon>
        <taxon>Pelagophyceae</taxon>
        <taxon>Pelagomonadales</taxon>
        <taxon>Pelagomonadaceae</taxon>
        <taxon>Pelagomonas</taxon>
    </lineage>
</organism>
<evidence type="ECO:0000256" key="1">
    <source>
        <dbReference type="SAM" id="MobiDB-lite"/>
    </source>
</evidence>
<dbReference type="OrthoDB" id="79847at2759"/>
<dbReference type="EMBL" id="CAKKNE010000002">
    <property type="protein sequence ID" value="CAH0367723.1"/>
    <property type="molecule type" value="Genomic_DNA"/>
</dbReference>
<name>A0A7S3ZV70_9STRA</name>
<reference evidence="2" key="1">
    <citation type="submission" date="2021-01" db="EMBL/GenBank/DDBJ databases">
        <authorList>
            <person name="Corre E."/>
            <person name="Pelletier E."/>
            <person name="Niang G."/>
            <person name="Scheremetjew M."/>
            <person name="Finn R."/>
            <person name="Kale V."/>
            <person name="Holt S."/>
            <person name="Cochrane G."/>
            <person name="Meng A."/>
            <person name="Brown T."/>
            <person name="Cohen L."/>
        </authorList>
    </citation>
    <scope>NUCLEOTIDE SEQUENCE</scope>
    <source>
        <strain evidence="2">CCMP1756</strain>
    </source>
</reference>
<evidence type="ECO:0008006" key="5">
    <source>
        <dbReference type="Google" id="ProtNLM"/>
    </source>
</evidence>
<keyword evidence="4" id="KW-1185">Reference proteome</keyword>
<accession>A0A7S3ZV70</accession>
<dbReference type="CDD" id="cd04508">
    <property type="entry name" value="Tudor_SF"/>
    <property type="match status" value="1"/>
</dbReference>
<feature type="region of interest" description="Disordered" evidence="1">
    <location>
        <begin position="738"/>
        <end position="830"/>
    </location>
</feature>
<dbReference type="Gene3D" id="2.30.30.140">
    <property type="match status" value="2"/>
</dbReference>
<protein>
    <recommendedName>
        <fullName evidence="5">Tudor domain-containing protein</fullName>
    </recommendedName>
</protein>
<evidence type="ECO:0000313" key="3">
    <source>
        <dbReference type="EMBL" id="CAH0367723.1"/>
    </source>
</evidence>
<proteinExistence type="predicted"/>
<feature type="compositionally biased region" description="Acidic residues" evidence="1">
    <location>
        <begin position="772"/>
        <end position="785"/>
    </location>
</feature>
<evidence type="ECO:0000313" key="2">
    <source>
        <dbReference type="EMBL" id="CAE0694902.1"/>
    </source>
</evidence>
<gene>
    <name evidence="2" type="ORF">PCAL00307_LOCUS10338</name>
    <name evidence="3" type="ORF">PECAL_2P07580</name>
</gene>